<reference evidence="1 2" key="1">
    <citation type="journal article" date="2011" name="J. Bacteriol.">
        <title>Genome sequence of the mercury-methylating and pleomorphic Desulfovibrio africanus Strain Walvis Bay.</title>
        <authorList>
            <person name="Brown S.D."/>
            <person name="Wall J.D."/>
            <person name="Kucken A.M."/>
            <person name="Gilmour C.C."/>
            <person name="Podar M."/>
            <person name="Brandt C.C."/>
            <person name="Teshima H."/>
            <person name="Detter J.C."/>
            <person name="Han C.S."/>
            <person name="Land M.L."/>
            <person name="Lucas S."/>
            <person name="Han J."/>
            <person name="Pennacchio L."/>
            <person name="Nolan M."/>
            <person name="Pitluck S."/>
            <person name="Woyke T."/>
            <person name="Goodwin L."/>
            <person name="Palumbo A.V."/>
            <person name="Elias D.A."/>
        </authorList>
    </citation>
    <scope>NUCLEOTIDE SEQUENCE [LARGE SCALE GENOMIC DNA]</scope>
    <source>
        <strain evidence="1 2">Walvis Bay</strain>
    </source>
</reference>
<dbReference type="eggNOG" id="COG4191">
    <property type="taxonomic scope" value="Bacteria"/>
</dbReference>
<evidence type="ECO:0000313" key="1">
    <source>
        <dbReference type="EMBL" id="EGJ50788.1"/>
    </source>
</evidence>
<protein>
    <recommendedName>
        <fullName evidence="3">Histidine kinase A domain protein</fullName>
    </recommendedName>
</protein>
<evidence type="ECO:0008006" key="3">
    <source>
        <dbReference type="Google" id="ProtNLM"/>
    </source>
</evidence>
<evidence type="ECO:0000313" key="2">
    <source>
        <dbReference type="Proteomes" id="UP000007844"/>
    </source>
</evidence>
<keyword evidence="2" id="KW-1185">Reference proteome</keyword>
<dbReference type="RefSeq" id="WP_014260487.1">
    <property type="nucleotide sequence ID" value="NC_016629.1"/>
</dbReference>
<name>F3YYN4_DESAF</name>
<organism evidence="1 2">
    <name type="scientific">Desulfocurvibacter africanus subsp. africanus str. Walvis Bay</name>
    <dbReference type="NCBI Taxonomy" id="690850"/>
    <lineage>
        <taxon>Bacteria</taxon>
        <taxon>Pseudomonadati</taxon>
        <taxon>Thermodesulfobacteriota</taxon>
        <taxon>Desulfovibrionia</taxon>
        <taxon>Desulfovibrionales</taxon>
        <taxon>Desulfovibrionaceae</taxon>
        <taxon>Desulfocurvibacter</taxon>
    </lineage>
</organism>
<dbReference type="AlphaFoldDB" id="F3YYN4"/>
<dbReference type="STRING" id="690850.Desaf_2465"/>
<dbReference type="EMBL" id="CP003221">
    <property type="protein sequence ID" value="EGJ50788.1"/>
    <property type="molecule type" value="Genomic_DNA"/>
</dbReference>
<accession>F3YYN4</accession>
<dbReference type="HOGENOM" id="CLU_1292669_0_0_7"/>
<proteinExistence type="predicted"/>
<gene>
    <name evidence="1" type="ORF">Desaf_2465</name>
</gene>
<sequence length="213" mass="23024">MREDVFMGALIASVSHELLNVLATIHQSSGLMDDLMGAGARKSLFGLGMKTEFVHHDKFKSIIATIGQQVDRGMALSEALNTLGHAPAKGPQAQCDLWEAASATLCLAERLSRKRRVRFMLRKPQARILAGMGQLWVMMSIYEAMETLLATLKETEVEITIEKGSAGSVMRFETDSAGLDLAAREMALCGLVVRLEPTGNGLALVFPSEGSST</sequence>
<dbReference type="KEGG" id="daf:Desaf_2465"/>
<dbReference type="Proteomes" id="UP000007844">
    <property type="component" value="Chromosome"/>
</dbReference>